<dbReference type="RefSeq" id="YP_010660999.1">
    <property type="nucleotide sequence ID" value="NC_070882.1"/>
</dbReference>
<keyword evidence="2" id="KW-1185">Reference proteome</keyword>
<dbReference type="Proteomes" id="UP000322144">
    <property type="component" value="Segment"/>
</dbReference>
<sequence length="110" mass="12897">MELTIPLSLDNNFEHVIFKYGDLTDCISVLDRKGRVDNTYSITVELDDLFDDEWLVTIQAKPNCRRFLKFKRYWFRYNSATGRFAGDPFFIAGLRKRFIHIKTPSGISLP</sequence>
<dbReference type="KEGG" id="vg:77937009"/>
<protein>
    <submittedName>
        <fullName evidence="1">Uncharacterized protein</fullName>
    </submittedName>
</protein>
<dbReference type="GeneID" id="77937009"/>
<proteinExistence type="predicted"/>
<reference evidence="1 2" key="1">
    <citation type="submission" date="2019-06" db="EMBL/GenBank/DDBJ databases">
        <title>A distant relative of Phikzvirus genus phages from a therapeutic phage collection.</title>
        <authorList>
            <person name="Hejnowicz M.S."/>
            <person name="Dabrowski K."/>
            <person name="Gawor J."/>
            <person name="Weber-Dabrowska B."/>
            <person name="Gromadka R."/>
            <person name="Lobocka M.B."/>
        </authorList>
    </citation>
    <scope>NUCLEOTIDE SEQUENCE [LARGE SCALE GENOMIC DNA]</scope>
</reference>
<dbReference type="EMBL" id="MN103543">
    <property type="protein sequence ID" value="QEM41988.1"/>
    <property type="molecule type" value="Genomic_DNA"/>
</dbReference>
<evidence type="ECO:0000313" key="1">
    <source>
        <dbReference type="EMBL" id="QEM41988.1"/>
    </source>
</evidence>
<evidence type="ECO:0000313" key="2">
    <source>
        <dbReference type="Proteomes" id="UP000322144"/>
    </source>
</evidence>
<name>A0A5C1K758_9CAUD</name>
<accession>A0A5C1K758</accession>
<organism evidence="1 2">
    <name type="scientific">Pseudomonas phage vB_PaeM_PS119XW</name>
    <dbReference type="NCBI Taxonomy" id="2601632"/>
    <lineage>
        <taxon>Viruses</taxon>
        <taxon>Duplodnaviria</taxon>
        <taxon>Heunggongvirae</taxon>
        <taxon>Uroviricota</taxon>
        <taxon>Caudoviricetes</taxon>
        <taxon>Chimalliviridae</taxon>
        <taxon>Pawinskivirus</taxon>
        <taxon>Pawinskivirus PS119XW</taxon>
    </lineage>
</organism>